<dbReference type="EMBL" id="GEDV01002644">
    <property type="protein sequence ID" value="JAP85913.1"/>
    <property type="molecule type" value="Transcribed_RNA"/>
</dbReference>
<organism evidence="2">
    <name type="scientific">Rhipicephalus appendiculatus</name>
    <name type="common">Brown ear tick</name>
    <dbReference type="NCBI Taxonomy" id="34631"/>
    <lineage>
        <taxon>Eukaryota</taxon>
        <taxon>Metazoa</taxon>
        <taxon>Ecdysozoa</taxon>
        <taxon>Arthropoda</taxon>
        <taxon>Chelicerata</taxon>
        <taxon>Arachnida</taxon>
        <taxon>Acari</taxon>
        <taxon>Parasitiformes</taxon>
        <taxon>Ixodida</taxon>
        <taxon>Ixodoidea</taxon>
        <taxon>Ixodidae</taxon>
        <taxon>Rhipicephalinae</taxon>
        <taxon>Rhipicephalus</taxon>
        <taxon>Rhipicephalus</taxon>
    </lineage>
</organism>
<name>A0A131Z3C5_RHIAP</name>
<evidence type="ECO:0000313" key="2">
    <source>
        <dbReference type="EMBL" id="JAP85913.1"/>
    </source>
</evidence>
<reference evidence="2" key="1">
    <citation type="journal article" date="2016" name="Ticks Tick Borne Dis.">
        <title>De novo assembly and annotation of the salivary gland transcriptome of Rhipicephalus appendiculatus male and female ticks during blood feeding.</title>
        <authorList>
            <person name="de Castro M.H."/>
            <person name="de Klerk D."/>
            <person name="Pienaar R."/>
            <person name="Latif A.A."/>
            <person name="Rees D.J."/>
            <person name="Mans B.J."/>
        </authorList>
    </citation>
    <scope>NUCLEOTIDE SEQUENCE</scope>
    <source>
        <tissue evidence="2">Salivary glands</tissue>
    </source>
</reference>
<feature type="signal peptide" evidence="1">
    <location>
        <begin position="1"/>
        <end position="23"/>
    </location>
</feature>
<keyword evidence="1" id="KW-0732">Signal</keyword>
<evidence type="ECO:0008006" key="3">
    <source>
        <dbReference type="Google" id="ProtNLM"/>
    </source>
</evidence>
<evidence type="ECO:0000256" key="1">
    <source>
        <dbReference type="SAM" id="SignalP"/>
    </source>
</evidence>
<proteinExistence type="predicted"/>
<dbReference type="AlphaFoldDB" id="A0A131Z3C5"/>
<protein>
    <recommendedName>
        <fullName evidence="3">Lipocalin</fullName>
    </recommendedName>
</protein>
<sequence length="231" mass="26034">MAGLLKIVAVGLVVIAAVTWCEGDEAPKAAEPAKPQVAEGEAENAFHKFFQGNPKFWVTQKATAGGCSWYKNYTLTEKEVTLEESYSLGQQCRSHYHTYTFGGNDRMFSQSDVVGVAQFYDMVYINKTCAVVKGAQWGQREDKDNKTKSCGTRNGQELDPFPPEPCCYRNDSTKLSESPMAKWLRRVGDEPEPFYCSRGTFHVIYVTDSMKNEVPSDCIKEYQERTNRKEG</sequence>
<feature type="chain" id="PRO_5007286649" description="Lipocalin" evidence="1">
    <location>
        <begin position="24"/>
        <end position="231"/>
    </location>
</feature>
<accession>A0A131Z3C5</accession>